<dbReference type="eggNOG" id="ENOG5032B3X">
    <property type="taxonomic scope" value="Bacteria"/>
</dbReference>
<dbReference type="STRING" id="1905730.W5S_3906"/>
<protein>
    <submittedName>
        <fullName evidence="1">Uncharacterized protein</fullName>
    </submittedName>
</protein>
<gene>
    <name evidence="1" type="ordered locus">W5S_3906</name>
</gene>
<dbReference type="Proteomes" id="UP000008044">
    <property type="component" value="Chromosome"/>
</dbReference>
<name>A0A0H3ID15_PECPM</name>
<evidence type="ECO:0000313" key="1">
    <source>
        <dbReference type="EMBL" id="AFI91969.1"/>
    </source>
</evidence>
<organism evidence="1 2">
    <name type="scientific">Pectobacterium parmentieri</name>
    <dbReference type="NCBI Taxonomy" id="1905730"/>
    <lineage>
        <taxon>Bacteria</taxon>
        <taxon>Pseudomonadati</taxon>
        <taxon>Pseudomonadota</taxon>
        <taxon>Gammaproteobacteria</taxon>
        <taxon>Enterobacterales</taxon>
        <taxon>Pectobacteriaceae</taxon>
        <taxon>Pectobacterium</taxon>
    </lineage>
</organism>
<dbReference type="KEGG" id="pec:W5S_3906"/>
<evidence type="ECO:0000313" key="2">
    <source>
        <dbReference type="Proteomes" id="UP000008044"/>
    </source>
</evidence>
<dbReference type="HOGENOM" id="CLU_3357588_0_0_6"/>
<dbReference type="AlphaFoldDB" id="A0A0H3ID15"/>
<accession>A0A0H3ID15</accession>
<dbReference type="EMBL" id="CP003415">
    <property type="protein sequence ID" value="AFI91969.1"/>
    <property type="molecule type" value="Genomic_DNA"/>
</dbReference>
<proteinExistence type="predicted"/>
<sequence length="36" mass="3975">MITSLVKGIIFSNAIMLSSDTEYIAVTNQELEPHAH</sequence>
<reference evidence="1 2" key="1">
    <citation type="journal article" date="2012" name="J. Bacteriol.">
        <title>Genome sequence of Pectobacterium sp. strain SCC3193.</title>
        <authorList>
            <person name="Koskinen J.P."/>
            <person name="Laine P."/>
            <person name="Niemi O."/>
            <person name="Nykyri J."/>
            <person name="Harjunpaa H."/>
            <person name="Auvinen P."/>
            <person name="Paulin L."/>
            <person name="Pirhonen M."/>
            <person name="Palva T."/>
            <person name="Holm L."/>
        </authorList>
    </citation>
    <scope>NUCLEOTIDE SEQUENCE [LARGE SCALE GENOMIC DNA]</scope>
    <source>
        <strain evidence="1 2">SCC3193</strain>
    </source>
</reference>